<dbReference type="Gene3D" id="3.10.20.90">
    <property type="entry name" value="Phosphatidylinositol 3-kinase Catalytic Subunit, Chain A, domain 1"/>
    <property type="match status" value="1"/>
</dbReference>
<dbReference type="RefSeq" id="XP_033239902.1">
    <property type="nucleotide sequence ID" value="XM_033384011.1"/>
</dbReference>
<reference evidence="4 5" key="1">
    <citation type="submission" date="2025-04" db="UniProtKB">
        <authorList>
            <consortium name="RefSeq"/>
        </authorList>
    </citation>
    <scope>IDENTIFICATION</scope>
    <source>
        <strain evidence="4 5">MV-25-SWS-2005</strain>
        <tissue evidence="4 5">Whole body</tissue>
    </source>
</reference>
<dbReference type="RefSeq" id="XP_033239901.1">
    <property type="nucleotide sequence ID" value="XM_033384010.1"/>
</dbReference>
<dbReference type="InterPro" id="IPR029071">
    <property type="entry name" value="Ubiquitin-like_domsf"/>
</dbReference>
<sequence length="288" mass="30699">MSATSSVETPTTQNLQSKTAIVISEQNVQSQYVKRSFSVSLSVSSSTSLGAAGSAISLSVDERTAVIAPPQLLLQSSTSSTSTNVAATIAAVHQRKSYSLEQKESSLRHQVKPNQQLANISLPVAMTSSEVTPSLTGASVAILGTLEATSRHCTNATGKIAPLTSQKMHRTIPSDKINLRLILVSGKTKEFIFNPSDSAGDIAQTVFDNWPTDWTREAVSKAEILRLIYQGRFLHCNVTLGALGLPLGKTTVMHLVPRDNLPEPNSQDQRQKSKGGSGSCCSTTCCIL</sequence>
<evidence type="ECO:0000313" key="11">
    <source>
        <dbReference type="RefSeq" id="XP_033239903.1"/>
    </source>
</evidence>
<dbReference type="PANTHER" id="PTHR13169:SF0">
    <property type="entry name" value="UBIQUITIN-LIKE PROTEIN 3"/>
    <property type="match status" value="1"/>
</dbReference>
<dbReference type="InterPro" id="IPR039540">
    <property type="entry name" value="UBL3-like_ubiquitin_dom"/>
</dbReference>
<dbReference type="ExpressionAtlas" id="A0A6I8W939">
    <property type="expression patterns" value="baseline"/>
</dbReference>
<dbReference type="InterPro" id="IPR040015">
    <property type="entry name" value="UBL3-like"/>
</dbReference>
<evidence type="ECO:0000313" key="5">
    <source>
        <dbReference type="RefSeq" id="XP_033239897.1"/>
    </source>
</evidence>
<dbReference type="PANTHER" id="PTHR13169">
    <property type="entry name" value="UBIQUITIN-LIKE PROTEIN 3 HCG-1 PROTEIN"/>
    <property type="match status" value="1"/>
</dbReference>
<organism evidence="3 8">
    <name type="scientific">Drosophila pseudoobscura pseudoobscura</name>
    <name type="common">Fruit fly</name>
    <dbReference type="NCBI Taxonomy" id="46245"/>
    <lineage>
        <taxon>Eukaryota</taxon>
        <taxon>Metazoa</taxon>
        <taxon>Ecdysozoa</taxon>
        <taxon>Arthropoda</taxon>
        <taxon>Hexapoda</taxon>
        <taxon>Insecta</taxon>
        <taxon>Pterygota</taxon>
        <taxon>Neoptera</taxon>
        <taxon>Endopterygota</taxon>
        <taxon>Diptera</taxon>
        <taxon>Brachycera</taxon>
        <taxon>Muscomorpha</taxon>
        <taxon>Ephydroidea</taxon>
        <taxon>Drosophilidae</taxon>
        <taxon>Drosophila</taxon>
        <taxon>Sophophora</taxon>
    </lineage>
</organism>
<evidence type="ECO:0000259" key="2">
    <source>
        <dbReference type="PROSITE" id="PS50053"/>
    </source>
</evidence>
<dbReference type="SUPFAM" id="SSF54236">
    <property type="entry name" value="Ubiquitin-like"/>
    <property type="match status" value="1"/>
</dbReference>
<dbReference type="RefSeq" id="XP_033239900.1">
    <property type="nucleotide sequence ID" value="XM_033384009.1"/>
</dbReference>
<evidence type="ECO:0000313" key="7">
    <source>
        <dbReference type="RefSeq" id="XP_033239899.1"/>
    </source>
</evidence>
<protein>
    <submittedName>
        <fullName evidence="4 5">Uncharacterized protein UBL3</fullName>
    </submittedName>
</protein>
<dbReference type="RefSeq" id="XP_033239903.1">
    <property type="nucleotide sequence ID" value="XM_033384012.1"/>
</dbReference>
<name>A0A6I8W939_DROPS</name>
<feature type="region of interest" description="Disordered" evidence="1">
    <location>
        <begin position="257"/>
        <end position="278"/>
    </location>
</feature>
<evidence type="ECO:0000313" key="8">
    <source>
        <dbReference type="RefSeq" id="XP_033239900.1"/>
    </source>
</evidence>
<dbReference type="RefSeq" id="XP_033239899.1">
    <property type="nucleotide sequence ID" value="XM_033384008.1"/>
</dbReference>
<dbReference type="AlphaFoldDB" id="A0A6I8W939"/>
<dbReference type="RefSeq" id="XP_033239896.1">
    <property type="nucleotide sequence ID" value="XM_033384005.1"/>
</dbReference>
<evidence type="ECO:0000313" key="4">
    <source>
        <dbReference type="RefSeq" id="XP_033239896.1"/>
    </source>
</evidence>
<dbReference type="RefSeq" id="XP_033239897.1">
    <property type="nucleotide sequence ID" value="XM_033384006.1"/>
</dbReference>
<dbReference type="RefSeq" id="XP_033239904.1">
    <property type="nucleotide sequence ID" value="XM_033384013.1"/>
</dbReference>
<evidence type="ECO:0000256" key="1">
    <source>
        <dbReference type="SAM" id="MobiDB-lite"/>
    </source>
</evidence>
<evidence type="ECO:0000313" key="9">
    <source>
        <dbReference type="RefSeq" id="XP_033239901.1"/>
    </source>
</evidence>
<feature type="domain" description="Ubiquitin-like" evidence="2">
    <location>
        <begin position="177"/>
        <end position="260"/>
    </location>
</feature>
<evidence type="ECO:0000313" key="6">
    <source>
        <dbReference type="RefSeq" id="XP_033239898.1"/>
    </source>
</evidence>
<proteinExistence type="predicted"/>
<dbReference type="RefSeq" id="XP_033239898.1">
    <property type="nucleotide sequence ID" value="XM_033384007.1"/>
</dbReference>
<keyword evidence="3" id="KW-1185">Reference proteome</keyword>
<dbReference type="KEGG" id="dpo:26532244"/>
<evidence type="ECO:0000313" key="10">
    <source>
        <dbReference type="RefSeq" id="XP_033239902.1"/>
    </source>
</evidence>
<dbReference type="Proteomes" id="UP000001819">
    <property type="component" value="Chromosome X"/>
</dbReference>
<dbReference type="InterPro" id="IPR000626">
    <property type="entry name" value="Ubiquitin-like_dom"/>
</dbReference>
<dbReference type="Pfam" id="PF13881">
    <property type="entry name" value="Rad60-SLD_2"/>
    <property type="match status" value="1"/>
</dbReference>
<gene>
    <name evidence="4 5 6 7 8 9 10 11 12" type="primary">UBL3</name>
</gene>
<accession>A0A6I8W939</accession>
<dbReference type="CDD" id="cd17048">
    <property type="entry name" value="Ubl_UBL3"/>
    <property type="match status" value="1"/>
</dbReference>
<dbReference type="PROSITE" id="PS50053">
    <property type="entry name" value="UBIQUITIN_2"/>
    <property type="match status" value="1"/>
</dbReference>
<evidence type="ECO:0000313" key="3">
    <source>
        <dbReference type="Proteomes" id="UP000001819"/>
    </source>
</evidence>
<evidence type="ECO:0000313" key="12">
    <source>
        <dbReference type="RefSeq" id="XP_033239904.1"/>
    </source>
</evidence>
<dbReference type="InterPro" id="IPR047977">
    <property type="entry name" value="UBL3_Ubl_met"/>
</dbReference>